<keyword evidence="1 2" id="KW-1015">Disulfide bond</keyword>
<keyword evidence="4" id="KW-1133">Transmembrane helix</keyword>
<comment type="caution">
    <text evidence="2">Lacks conserved residue(s) required for the propagation of feature annotation.</text>
</comment>
<keyword evidence="4" id="KW-0812">Transmembrane</keyword>
<reference evidence="5 6" key="1">
    <citation type="journal article" date="2011" name="Science">
        <title>The ecoresponsive genome of Daphnia pulex.</title>
        <authorList>
            <person name="Colbourne J.K."/>
            <person name="Pfrender M.E."/>
            <person name="Gilbert D."/>
            <person name="Thomas W.K."/>
            <person name="Tucker A."/>
            <person name="Oakley T.H."/>
            <person name="Tokishita S."/>
            <person name="Aerts A."/>
            <person name="Arnold G.J."/>
            <person name="Basu M.K."/>
            <person name="Bauer D.J."/>
            <person name="Caceres C.E."/>
            <person name="Carmel L."/>
            <person name="Casola C."/>
            <person name="Choi J.H."/>
            <person name="Detter J.C."/>
            <person name="Dong Q."/>
            <person name="Dusheyko S."/>
            <person name="Eads B.D."/>
            <person name="Frohlich T."/>
            <person name="Geiler-Samerotte K.A."/>
            <person name="Gerlach D."/>
            <person name="Hatcher P."/>
            <person name="Jogdeo S."/>
            <person name="Krijgsveld J."/>
            <person name="Kriventseva E.V."/>
            <person name="Kultz D."/>
            <person name="Laforsch C."/>
            <person name="Lindquist E."/>
            <person name="Lopez J."/>
            <person name="Manak J.R."/>
            <person name="Muller J."/>
            <person name="Pangilinan J."/>
            <person name="Patwardhan R.P."/>
            <person name="Pitluck S."/>
            <person name="Pritham E.J."/>
            <person name="Rechtsteiner A."/>
            <person name="Rho M."/>
            <person name="Rogozin I.B."/>
            <person name="Sakarya O."/>
            <person name="Salamov A."/>
            <person name="Schaack S."/>
            <person name="Shapiro H."/>
            <person name="Shiga Y."/>
            <person name="Skalitzky C."/>
            <person name="Smith Z."/>
            <person name="Souvorov A."/>
            <person name="Sung W."/>
            <person name="Tang Z."/>
            <person name="Tsuchiya D."/>
            <person name="Tu H."/>
            <person name="Vos H."/>
            <person name="Wang M."/>
            <person name="Wolf Y.I."/>
            <person name="Yamagata H."/>
            <person name="Yamada T."/>
            <person name="Ye Y."/>
            <person name="Shaw J.R."/>
            <person name="Andrews J."/>
            <person name="Crease T.J."/>
            <person name="Tang H."/>
            <person name="Lucas S.M."/>
            <person name="Robertson H.M."/>
            <person name="Bork P."/>
            <person name="Koonin E.V."/>
            <person name="Zdobnov E.M."/>
            <person name="Grigoriev I.V."/>
            <person name="Lynch M."/>
            <person name="Boore J.L."/>
        </authorList>
    </citation>
    <scope>NUCLEOTIDE SEQUENCE [LARGE SCALE GENOMIC DNA]</scope>
</reference>
<evidence type="ECO:0000313" key="6">
    <source>
        <dbReference type="Proteomes" id="UP000000305"/>
    </source>
</evidence>
<feature type="disulfide bond" evidence="2">
    <location>
        <begin position="513"/>
        <end position="528"/>
    </location>
</feature>
<feature type="compositionally biased region" description="Polar residues" evidence="3">
    <location>
        <begin position="14"/>
        <end position="35"/>
    </location>
</feature>
<organism evidence="5 6">
    <name type="scientific">Daphnia pulex</name>
    <name type="common">Water flea</name>
    <dbReference type="NCBI Taxonomy" id="6669"/>
    <lineage>
        <taxon>Eukaryota</taxon>
        <taxon>Metazoa</taxon>
        <taxon>Ecdysozoa</taxon>
        <taxon>Arthropoda</taxon>
        <taxon>Crustacea</taxon>
        <taxon>Branchiopoda</taxon>
        <taxon>Diplostraca</taxon>
        <taxon>Cladocera</taxon>
        <taxon>Anomopoda</taxon>
        <taxon>Daphniidae</taxon>
        <taxon>Daphnia</taxon>
    </lineage>
</organism>
<dbReference type="InParanoid" id="E9FUK1"/>
<dbReference type="InterPro" id="IPR023415">
    <property type="entry name" value="LDLR_class-A_CS"/>
</dbReference>
<evidence type="ECO:0000256" key="4">
    <source>
        <dbReference type="SAM" id="Phobius"/>
    </source>
</evidence>
<dbReference type="AlphaFoldDB" id="E9FUK1"/>
<dbReference type="PROSITE" id="PS50068">
    <property type="entry name" value="LDLRA_2"/>
    <property type="match status" value="1"/>
</dbReference>
<protein>
    <recommendedName>
        <fullName evidence="7">SEA domain-containing protein</fullName>
    </recommendedName>
</protein>
<sequence>MGKDESIKDDYGFTRNSTPTTNLSQEESPTYSNYGRSPPDQRRFAIALSELPALNFYNPLLNNPSSSEYIASVRSSIRSIDEIASAHLSMHPRLASDGTIGSTNLTSASMLSPYWSQHSVKSVKSVDSSRASETNPKSSVTFSSNFVSCRQAAKSILGFCICMWSVLFLGVTIATVIYFTGKGGTLFQPPQAPAANIIYGEFHVFNHSIMFETFDGSSVNTTLFKDLTNELHQKMDRSFQSSPLLSALYNRSAIFGVVPNISLKDPLIRIQFQIHLNHADVMVAEKMAHAFTSDLHRKEGHYGHTSENWSINLTTVKFAASWGQWTQWTPECYSETSCDPMRMQSRNRRCLLRDKRSDEPIESTANLPNNVITPCIAGSTVSAADIEIRPCSCAATRFRTPRPRISFSVVRPTKAGQTHFRFSNTSIATFDQLCSQCRSGEVCVARLEEIVPVCRWAPNPEDPSGCGGFCRAYTESCLPLGSNSFKCEGVSECLTDIEWRCGDGFCIHNSKRCDRDYNCFDHSDELDCGNDEFH</sequence>
<evidence type="ECO:0000256" key="1">
    <source>
        <dbReference type="ARBA" id="ARBA00023157"/>
    </source>
</evidence>
<feature type="compositionally biased region" description="Basic and acidic residues" evidence="3">
    <location>
        <begin position="1"/>
        <end position="12"/>
    </location>
</feature>
<dbReference type="InterPro" id="IPR002172">
    <property type="entry name" value="LDrepeatLR_classA_rpt"/>
</dbReference>
<feature type="region of interest" description="Disordered" evidence="3">
    <location>
        <begin position="1"/>
        <end position="38"/>
    </location>
</feature>
<dbReference type="EMBL" id="GL732525">
    <property type="protein sequence ID" value="EFX88742.1"/>
    <property type="molecule type" value="Genomic_DNA"/>
</dbReference>
<proteinExistence type="predicted"/>
<dbReference type="KEGG" id="dpx:DAPPUDRAFT_234097"/>
<dbReference type="PROSITE" id="PS01209">
    <property type="entry name" value="LDLRA_1"/>
    <property type="match status" value="1"/>
</dbReference>
<evidence type="ECO:0000256" key="2">
    <source>
        <dbReference type="PROSITE-ProRule" id="PRU00124"/>
    </source>
</evidence>
<feature type="transmembrane region" description="Helical" evidence="4">
    <location>
        <begin position="156"/>
        <end position="179"/>
    </location>
</feature>
<evidence type="ECO:0000256" key="3">
    <source>
        <dbReference type="SAM" id="MobiDB-lite"/>
    </source>
</evidence>
<dbReference type="eggNOG" id="KOG1215">
    <property type="taxonomic scope" value="Eukaryota"/>
</dbReference>
<dbReference type="SMART" id="SM00192">
    <property type="entry name" value="LDLa"/>
    <property type="match status" value="1"/>
</dbReference>
<keyword evidence="6" id="KW-1185">Reference proteome</keyword>
<accession>E9FUK1</accession>
<keyword evidence="4" id="KW-0472">Membrane</keyword>
<evidence type="ECO:0008006" key="7">
    <source>
        <dbReference type="Google" id="ProtNLM"/>
    </source>
</evidence>
<dbReference type="Gene3D" id="4.10.400.10">
    <property type="entry name" value="Low-density Lipoprotein Receptor"/>
    <property type="match status" value="1"/>
</dbReference>
<dbReference type="Proteomes" id="UP000000305">
    <property type="component" value="Unassembled WGS sequence"/>
</dbReference>
<dbReference type="PhylomeDB" id="E9FUK1"/>
<evidence type="ECO:0000313" key="5">
    <source>
        <dbReference type="EMBL" id="EFX88742.1"/>
    </source>
</evidence>
<dbReference type="OrthoDB" id="9988974at2759"/>
<dbReference type="CDD" id="cd00112">
    <property type="entry name" value="LDLa"/>
    <property type="match status" value="1"/>
</dbReference>
<feature type="disulfide bond" evidence="2">
    <location>
        <begin position="501"/>
        <end position="519"/>
    </location>
</feature>
<dbReference type="HOGENOM" id="CLU_510264_0_0_1"/>
<dbReference type="Pfam" id="PF00057">
    <property type="entry name" value="Ldl_recept_a"/>
    <property type="match status" value="1"/>
</dbReference>
<dbReference type="InterPro" id="IPR036055">
    <property type="entry name" value="LDL_receptor-like_sf"/>
</dbReference>
<name>E9FUK1_DAPPU</name>
<dbReference type="SUPFAM" id="SSF57424">
    <property type="entry name" value="LDL receptor-like module"/>
    <property type="match status" value="1"/>
</dbReference>
<gene>
    <name evidence="5" type="ORF">DAPPUDRAFT_234097</name>
</gene>